<keyword evidence="2" id="KW-1185">Reference proteome</keyword>
<proteinExistence type="predicted"/>
<name>A0A243RQB9_9ACTN</name>
<dbReference type="Proteomes" id="UP000194761">
    <property type="component" value="Unassembled WGS sequence"/>
</dbReference>
<comment type="caution">
    <text evidence="1">The sequence shown here is derived from an EMBL/GenBank/DDBJ whole genome shotgun (WGS) entry which is preliminary data.</text>
</comment>
<protein>
    <submittedName>
        <fullName evidence="1">Uncharacterized protein</fullName>
    </submittedName>
</protein>
<dbReference type="EMBL" id="NGFP01000045">
    <property type="protein sequence ID" value="OUC97047.1"/>
    <property type="molecule type" value="Genomic_DNA"/>
</dbReference>
<accession>A0A243RQB9</accession>
<sequence length="95" mass="9897">MVLRDPRTTPAWHNLSTLSGFPNGVSDVATSVITEGVLPYLHVAVQNTTGDIARTRCLVGLPIPVLGGFFPPGAPLGPPAYPANCTAFVNDTPTV</sequence>
<dbReference type="AlphaFoldDB" id="A0A243RQB9"/>
<evidence type="ECO:0000313" key="1">
    <source>
        <dbReference type="EMBL" id="OUC97047.1"/>
    </source>
</evidence>
<gene>
    <name evidence="1" type="ORF">CA984_12565</name>
</gene>
<organism evidence="1 2">
    <name type="scientific">Streptosporangium minutum</name>
    <dbReference type="NCBI Taxonomy" id="569862"/>
    <lineage>
        <taxon>Bacteria</taxon>
        <taxon>Bacillati</taxon>
        <taxon>Actinomycetota</taxon>
        <taxon>Actinomycetes</taxon>
        <taxon>Streptosporangiales</taxon>
        <taxon>Streptosporangiaceae</taxon>
        <taxon>Streptosporangium</taxon>
    </lineage>
</organism>
<reference evidence="1 2" key="1">
    <citation type="submission" date="2017-05" db="EMBL/GenBank/DDBJ databases">
        <title>Biotechnological potential of actinobacteria isolated from South African environments.</title>
        <authorList>
            <person name="Le Roes-Hill M."/>
            <person name="Prins A."/>
            <person name="Durrell K.A."/>
        </authorList>
    </citation>
    <scope>NUCLEOTIDE SEQUENCE [LARGE SCALE GENOMIC DNA]</scope>
    <source>
        <strain evidence="1">M26</strain>
    </source>
</reference>
<evidence type="ECO:0000313" key="2">
    <source>
        <dbReference type="Proteomes" id="UP000194761"/>
    </source>
</evidence>